<evidence type="ECO:0000313" key="3">
    <source>
        <dbReference type="Proteomes" id="UP001314170"/>
    </source>
</evidence>
<reference evidence="2 3" key="1">
    <citation type="submission" date="2024-01" db="EMBL/GenBank/DDBJ databases">
        <authorList>
            <person name="Waweru B."/>
        </authorList>
    </citation>
    <scope>NUCLEOTIDE SEQUENCE [LARGE SCALE GENOMIC DNA]</scope>
</reference>
<keyword evidence="3" id="KW-1185">Reference proteome</keyword>
<evidence type="ECO:0000313" key="2">
    <source>
        <dbReference type="EMBL" id="CAK7339777.1"/>
    </source>
</evidence>
<protein>
    <submittedName>
        <fullName evidence="2">Uncharacterized protein</fullName>
    </submittedName>
</protein>
<feature type="region of interest" description="Disordered" evidence="1">
    <location>
        <begin position="38"/>
        <end position="66"/>
    </location>
</feature>
<name>A0AAV1RW51_9ROSI</name>
<organism evidence="2 3">
    <name type="scientific">Dovyalis caffra</name>
    <dbReference type="NCBI Taxonomy" id="77055"/>
    <lineage>
        <taxon>Eukaryota</taxon>
        <taxon>Viridiplantae</taxon>
        <taxon>Streptophyta</taxon>
        <taxon>Embryophyta</taxon>
        <taxon>Tracheophyta</taxon>
        <taxon>Spermatophyta</taxon>
        <taxon>Magnoliopsida</taxon>
        <taxon>eudicotyledons</taxon>
        <taxon>Gunneridae</taxon>
        <taxon>Pentapetalae</taxon>
        <taxon>rosids</taxon>
        <taxon>fabids</taxon>
        <taxon>Malpighiales</taxon>
        <taxon>Salicaceae</taxon>
        <taxon>Flacourtieae</taxon>
        <taxon>Dovyalis</taxon>
    </lineage>
</organism>
<dbReference type="EMBL" id="CAWUPB010001158">
    <property type="protein sequence ID" value="CAK7339777.1"/>
    <property type="molecule type" value="Genomic_DNA"/>
</dbReference>
<evidence type="ECO:0000256" key="1">
    <source>
        <dbReference type="SAM" id="MobiDB-lite"/>
    </source>
</evidence>
<accession>A0AAV1RW51</accession>
<dbReference type="AlphaFoldDB" id="A0AAV1RW51"/>
<gene>
    <name evidence="2" type="ORF">DCAF_LOCUS14853</name>
</gene>
<comment type="caution">
    <text evidence="2">The sequence shown here is derived from an EMBL/GenBank/DDBJ whole genome shotgun (WGS) entry which is preliminary data.</text>
</comment>
<dbReference type="Proteomes" id="UP001314170">
    <property type="component" value="Unassembled WGS sequence"/>
</dbReference>
<sequence length="66" mass="7760">MALKHLISMIITTPSLVWWRVKFLRVELGCELMKEQNRHQHAKEYNTDSSTCPYRPSDSLKRAENA</sequence>
<proteinExistence type="predicted"/>